<name>A0ABD5M7U1_9EURY</name>
<keyword evidence="6 12" id="KW-0173">Coenzyme A biosynthesis</keyword>
<reference evidence="16 17" key="1">
    <citation type="submission" date="2024-08" db="EMBL/GenBank/DDBJ databases">
        <title>Halobellus sp. MBLA0158 whole genome sequence.</title>
        <authorList>
            <person name="Hwang C.Y."/>
            <person name="Cho E.-S."/>
            <person name="Seo M.-J."/>
        </authorList>
    </citation>
    <scope>NUCLEOTIDE SEQUENCE [LARGE SCALE GENOMIC DNA]</scope>
    <source>
        <strain evidence="16 17">MBLA0158</strain>
    </source>
</reference>
<gene>
    <name evidence="16" type="ORF">OS889_03050</name>
</gene>
<evidence type="ECO:0000256" key="9">
    <source>
        <dbReference type="ARBA" id="ARBA00047506"/>
    </source>
</evidence>
<evidence type="ECO:0000256" key="13">
    <source>
        <dbReference type="SAM" id="MobiDB-lite"/>
    </source>
</evidence>
<keyword evidence="17" id="KW-1185">Reference proteome</keyword>
<dbReference type="InterPro" id="IPR008927">
    <property type="entry name" value="6-PGluconate_DH-like_C_sf"/>
</dbReference>
<dbReference type="InterPro" id="IPR050838">
    <property type="entry name" value="Ketopantoate_reductase"/>
</dbReference>
<sequence>MEIVVFGAGSIGSLLGGLLACVPDHDVTLVGREAHVDAVRQEGLRITGREAFTVRPDATTDGTGLAADLALVTVKAFDTESAARELRTGDFRAVCSLQNGMGNEDVLAGALDCPVLGGTTSYGAVREAPGEVTWNGAGDLVVGPWEPRDCDGVAGEVAEAFRAAEIDAERVDADGIRKRLWEKLAVNAAINPTTALARAENGALAAPPAADLVAPIAREVAATAQAVGVDLGEAETIEAVEAVVDATAENESSMCHDVRRGRRTEIDVINGYVVERAREAGIDVPTNRTLWTLIRAWEAGRGHGESSDDGDGDGDGDDDGDSDGA</sequence>
<organism evidence="16 17">
    <name type="scientific">Halobellus rubicundus</name>
    <dbReference type="NCBI Taxonomy" id="2996466"/>
    <lineage>
        <taxon>Archaea</taxon>
        <taxon>Methanobacteriati</taxon>
        <taxon>Methanobacteriota</taxon>
        <taxon>Stenosarchaea group</taxon>
        <taxon>Halobacteria</taxon>
        <taxon>Halobacteriales</taxon>
        <taxon>Haloferacaceae</taxon>
        <taxon>Halobellus</taxon>
    </lineage>
</organism>
<evidence type="ECO:0000256" key="4">
    <source>
        <dbReference type="ARBA" id="ARBA00019465"/>
    </source>
</evidence>
<dbReference type="InterPro" id="IPR013752">
    <property type="entry name" value="KPA_reductase"/>
</dbReference>
<dbReference type="Gene3D" id="3.40.50.720">
    <property type="entry name" value="NAD(P)-binding Rossmann-like Domain"/>
    <property type="match status" value="1"/>
</dbReference>
<comment type="function">
    <text evidence="12">Catalyzes the NADPH-dependent reduction of ketopantoate into pantoic acid.</text>
</comment>
<dbReference type="InterPro" id="IPR013328">
    <property type="entry name" value="6PGD_dom2"/>
</dbReference>
<dbReference type="SUPFAM" id="SSF48179">
    <property type="entry name" value="6-phosphogluconate dehydrogenase C-terminal domain-like"/>
    <property type="match status" value="1"/>
</dbReference>
<evidence type="ECO:0000256" key="10">
    <source>
        <dbReference type="ARBA" id="ARBA00048196"/>
    </source>
</evidence>
<proteinExistence type="inferred from homology"/>
<evidence type="ECO:0000313" key="17">
    <source>
        <dbReference type="Proteomes" id="UP001570511"/>
    </source>
</evidence>
<dbReference type="GO" id="GO:0008677">
    <property type="term" value="F:2-dehydropantoate 2-reductase activity"/>
    <property type="evidence" value="ECO:0007669"/>
    <property type="project" value="UniProtKB-EC"/>
</dbReference>
<dbReference type="RefSeq" id="WP_372387158.1">
    <property type="nucleotide sequence ID" value="NZ_JBGNYA010000001.1"/>
</dbReference>
<dbReference type="FunFam" id="1.10.1040.10:FF:000017">
    <property type="entry name" value="2-dehydropantoate 2-reductase"/>
    <property type="match status" value="1"/>
</dbReference>
<dbReference type="PANTHER" id="PTHR43765:SF2">
    <property type="entry name" value="2-DEHYDROPANTOATE 2-REDUCTASE"/>
    <property type="match status" value="1"/>
</dbReference>
<comment type="similarity">
    <text evidence="2 12">Belongs to the ketopantoate reductase family.</text>
</comment>
<dbReference type="NCBIfam" id="TIGR00745">
    <property type="entry name" value="apbA_panE"/>
    <property type="match status" value="1"/>
</dbReference>
<keyword evidence="5 12" id="KW-0521">NADP</keyword>
<dbReference type="Proteomes" id="UP001570511">
    <property type="component" value="Unassembled WGS sequence"/>
</dbReference>
<feature type="domain" description="Ketopantoate reductase C-terminal" evidence="15">
    <location>
        <begin position="176"/>
        <end position="296"/>
    </location>
</feature>
<comment type="pathway">
    <text evidence="1 12">Cofactor biosynthesis; coenzyme A biosynthesis.</text>
</comment>
<comment type="catalytic activity">
    <reaction evidence="10">
        <text>(R)-pantoate + NAD(+) = 2-dehydropantoate + NADH + H(+)</text>
        <dbReference type="Rhea" id="RHEA:61292"/>
        <dbReference type="ChEBI" id="CHEBI:11561"/>
        <dbReference type="ChEBI" id="CHEBI:15378"/>
        <dbReference type="ChEBI" id="CHEBI:15980"/>
        <dbReference type="ChEBI" id="CHEBI:57540"/>
        <dbReference type="ChEBI" id="CHEBI:57945"/>
    </reaction>
    <physiologicalReaction direction="right-to-left" evidence="10">
        <dbReference type="Rhea" id="RHEA:61294"/>
    </physiologicalReaction>
</comment>
<evidence type="ECO:0000256" key="12">
    <source>
        <dbReference type="RuleBase" id="RU362068"/>
    </source>
</evidence>
<protein>
    <recommendedName>
        <fullName evidence="4 12">2-dehydropantoate 2-reductase</fullName>
        <ecNumber evidence="3 12">1.1.1.169</ecNumber>
    </recommendedName>
    <alternativeName>
        <fullName evidence="8 12">Ketopantoate reductase</fullName>
    </alternativeName>
</protein>
<dbReference type="SUPFAM" id="SSF51735">
    <property type="entry name" value="NAD(P)-binding Rossmann-fold domains"/>
    <property type="match status" value="1"/>
</dbReference>
<evidence type="ECO:0000256" key="11">
    <source>
        <dbReference type="ARBA" id="ARBA00056765"/>
    </source>
</evidence>
<evidence type="ECO:0000256" key="1">
    <source>
        <dbReference type="ARBA" id="ARBA00004724"/>
    </source>
</evidence>
<dbReference type="Pfam" id="PF02558">
    <property type="entry name" value="ApbA"/>
    <property type="match status" value="1"/>
</dbReference>
<evidence type="ECO:0000256" key="8">
    <source>
        <dbReference type="ARBA" id="ARBA00032024"/>
    </source>
</evidence>
<feature type="compositionally biased region" description="Acidic residues" evidence="13">
    <location>
        <begin position="307"/>
        <end position="325"/>
    </location>
</feature>
<dbReference type="Pfam" id="PF08546">
    <property type="entry name" value="ApbA_C"/>
    <property type="match status" value="1"/>
</dbReference>
<feature type="region of interest" description="Disordered" evidence="13">
    <location>
        <begin position="299"/>
        <end position="325"/>
    </location>
</feature>
<evidence type="ECO:0000256" key="3">
    <source>
        <dbReference type="ARBA" id="ARBA00013014"/>
    </source>
</evidence>
<keyword evidence="7 12" id="KW-0560">Oxidoreductase</keyword>
<dbReference type="EMBL" id="JBGNYA010000001">
    <property type="protein sequence ID" value="MFA1609982.1"/>
    <property type="molecule type" value="Genomic_DNA"/>
</dbReference>
<dbReference type="EC" id="1.1.1.169" evidence="3 12"/>
<evidence type="ECO:0000256" key="6">
    <source>
        <dbReference type="ARBA" id="ARBA00022993"/>
    </source>
</evidence>
<comment type="catalytic activity">
    <reaction evidence="9">
        <text>(R)-pantoate + NADP(+) = 2-dehydropantoate + NADPH + H(+)</text>
        <dbReference type="Rhea" id="RHEA:16233"/>
        <dbReference type="ChEBI" id="CHEBI:11561"/>
        <dbReference type="ChEBI" id="CHEBI:15378"/>
        <dbReference type="ChEBI" id="CHEBI:15980"/>
        <dbReference type="ChEBI" id="CHEBI:57783"/>
        <dbReference type="ChEBI" id="CHEBI:58349"/>
        <dbReference type="EC" id="1.1.1.169"/>
    </reaction>
    <physiologicalReaction direction="right-to-left" evidence="9">
        <dbReference type="Rhea" id="RHEA:16235"/>
    </physiologicalReaction>
</comment>
<dbReference type="InterPro" id="IPR013332">
    <property type="entry name" value="KPR_N"/>
</dbReference>
<accession>A0ABD5M7U1</accession>
<dbReference type="InterPro" id="IPR003710">
    <property type="entry name" value="ApbA"/>
</dbReference>
<dbReference type="PANTHER" id="PTHR43765">
    <property type="entry name" value="2-DEHYDROPANTOATE 2-REDUCTASE-RELATED"/>
    <property type="match status" value="1"/>
</dbReference>
<dbReference type="InterPro" id="IPR036291">
    <property type="entry name" value="NAD(P)-bd_dom_sf"/>
</dbReference>
<evidence type="ECO:0000256" key="7">
    <source>
        <dbReference type="ARBA" id="ARBA00023002"/>
    </source>
</evidence>
<evidence type="ECO:0000256" key="5">
    <source>
        <dbReference type="ARBA" id="ARBA00022857"/>
    </source>
</evidence>
<dbReference type="Gene3D" id="1.10.1040.10">
    <property type="entry name" value="N-(1-d-carboxylethyl)-l-norvaline Dehydrogenase, domain 2"/>
    <property type="match status" value="1"/>
</dbReference>
<comment type="function">
    <text evidence="11">Catalyzes the NAD(P)H-dependent reduction of ketopantoate into pantoic acid.</text>
</comment>
<evidence type="ECO:0000259" key="15">
    <source>
        <dbReference type="Pfam" id="PF08546"/>
    </source>
</evidence>
<evidence type="ECO:0000259" key="14">
    <source>
        <dbReference type="Pfam" id="PF02558"/>
    </source>
</evidence>
<dbReference type="AlphaFoldDB" id="A0ABD5M7U1"/>
<evidence type="ECO:0000256" key="2">
    <source>
        <dbReference type="ARBA" id="ARBA00007870"/>
    </source>
</evidence>
<evidence type="ECO:0000313" key="16">
    <source>
        <dbReference type="EMBL" id="MFA1609982.1"/>
    </source>
</evidence>
<comment type="caution">
    <text evidence="16">The sequence shown here is derived from an EMBL/GenBank/DDBJ whole genome shotgun (WGS) entry which is preliminary data.</text>
</comment>
<feature type="domain" description="Ketopantoate reductase N-terminal" evidence="14">
    <location>
        <begin position="3"/>
        <end position="146"/>
    </location>
</feature>
<dbReference type="GO" id="GO:0015937">
    <property type="term" value="P:coenzyme A biosynthetic process"/>
    <property type="evidence" value="ECO:0007669"/>
    <property type="project" value="UniProtKB-KW"/>
</dbReference>